<sequence>MSLSIQFYTMIAMFGMGGFFGASLDTYNRFLKRKARRRWLVFMNDILFWILQAFILFYILLLVNEGEIRFYIFLALLCGFAAYQALLKKSYVALLEWFIRFTISVANFIWRVLHLLIFSPFKWLFLLLLTIILGLGRQLFFLVQMIGKMLLWMIKTILKPITWIGRIIWNIIPIKIRKMVIRWIDFLARHMRYWKHLFTKFSRFLLSMFKSKS</sequence>
<protein>
    <submittedName>
        <fullName evidence="2">Spore cortex biosynthesis protein YabQ</fullName>
    </submittedName>
</protein>
<keyword evidence="1" id="KW-0812">Transmembrane</keyword>
<reference evidence="2 3" key="1">
    <citation type="submission" date="2023-07" db="EMBL/GenBank/DDBJ databases">
        <title>Genomic Encyclopedia of Type Strains, Phase IV (KMG-IV): sequencing the most valuable type-strain genomes for metagenomic binning, comparative biology and taxonomic classification.</title>
        <authorList>
            <person name="Goeker M."/>
        </authorList>
    </citation>
    <scope>NUCLEOTIDE SEQUENCE [LARGE SCALE GENOMIC DNA]</scope>
    <source>
        <strain evidence="2 3">DSM 23837</strain>
    </source>
</reference>
<accession>A0ABT9WX77</accession>
<dbReference type="InterPro" id="IPR019074">
    <property type="entry name" value="YabQ"/>
</dbReference>
<evidence type="ECO:0000313" key="3">
    <source>
        <dbReference type="Proteomes" id="UP001223586"/>
    </source>
</evidence>
<dbReference type="Pfam" id="PF09578">
    <property type="entry name" value="Spore_YabQ"/>
    <property type="match status" value="1"/>
</dbReference>
<gene>
    <name evidence="2" type="ORF">J2S08_003785</name>
</gene>
<dbReference type="NCBIfam" id="TIGR02893">
    <property type="entry name" value="spore_yabQ"/>
    <property type="match status" value="1"/>
</dbReference>
<keyword evidence="1" id="KW-0472">Membrane</keyword>
<feature type="transmembrane region" description="Helical" evidence="1">
    <location>
        <begin position="98"/>
        <end position="117"/>
    </location>
</feature>
<feature type="transmembrane region" description="Helical" evidence="1">
    <location>
        <begin position="123"/>
        <end position="143"/>
    </location>
</feature>
<dbReference type="Proteomes" id="UP001223586">
    <property type="component" value="Unassembled WGS sequence"/>
</dbReference>
<dbReference type="EMBL" id="JAUSTT010000029">
    <property type="protein sequence ID" value="MDQ0177894.1"/>
    <property type="molecule type" value="Genomic_DNA"/>
</dbReference>
<comment type="caution">
    <text evidence="2">The sequence shown here is derived from an EMBL/GenBank/DDBJ whole genome shotgun (WGS) entry which is preliminary data.</text>
</comment>
<dbReference type="RefSeq" id="WP_307232272.1">
    <property type="nucleotide sequence ID" value="NZ_JAUSTT010000029.1"/>
</dbReference>
<proteinExistence type="predicted"/>
<keyword evidence="1" id="KW-1133">Transmembrane helix</keyword>
<name>A0ABT9WX77_9BACI</name>
<keyword evidence="3" id="KW-1185">Reference proteome</keyword>
<evidence type="ECO:0000313" key="2">
    <source>
        <dbReference type="EMBL" id="MDQ0177894.1"/>
    </source>
</evidence>
<organism evidence="2 3">
    <name type="scientific">Bacillus chungangensis</name>
    <dbReference type="NCBI Taxonomy" id="587633"/>
    <lineage>
        <taxon>Bacteria</taxon>
        <taxon>Bacillati</taxon>
        <taxon>Bacillota</taxon>
        <taxon>Bacilli</taxon>
        <taxon>Bacillales</taxon>
        <taxon>Bacillaceae</taxon>
        <taxon>Bacillus</taxon>
    </lineage>
</organism>
<feature type="transmembrane region" description="Helical" evidence="1">
    <location>
        <begin position="39"/>
        <end position="62"/>
    </location>
</feature>
<evidence type="ECO:0000256" key="1">
    <source>
        <dbReference type="SAM" id="Phobius"/>
    </source>
</evidence>
<feature type="transmembrane region" description="Helical" evidence="1">
    <location>
        <begin position="68"/>
        <end position="86"/>
    </location>
</feature>
<feature type="transmembrane region" description="Helical" evidence="1">
    <location>
        <begin position="6"/>
        <end position="27"/>
    </location>
</feature>